<gene>
    <name evidence="2" type="ORF">AVDCRST_MAG45-2015</name>
</gene>
<proteinExistence type="predicted"/>
<feature type="region of interest" description="Disordered" evidence="1">
    <location>
        <begin position="1"/>
        <end position="50"/>
    </location>
</feature>
<sequence>EHGREDGRAVACAARRRQAGSDPRAGRAREQPQGRQRRDPEAPADGVHRSLRLGQELAGLRHDRRGVAAADQRDLRRLCAGLHADAGPPRGRRARRPDDRDRRRPGAHRCRSPLHGRHRHRLGRDAAHPLQPARDAAHLLAERIRLQRPLGPGERWDHGRARLKDQDREGDLHPDRRHVPALRGPWIGHRLRPLRALRRHQVAQRGCAHRPRLQHGRLVRPIFRGSGFLDPDKPIREYSKRERHDLLHREPTKIKVDGVNL</sequence>
<feature type="region of interest" description="Disordered" evidence="1">
    <location>
        <begin position="81"/>
        <end position="126"/>
    </location>
</feature>
<feature type="compositionally biased region" description="Basic and acidic residues" evidence="1">
    <location>
        <begin position="24"/>
        <end position="41"/>
    </location>
</feature>
<accession>A0A6J4T390</accession>
<feature type="non-terminal residue" evidence="2">
    <location>
        <position position="1"/>
    </location>
</feature>
<evidence type="ECO:0000256" key="1">
    <source>
        <dbReference type="SAM" id="MobiDB-lite"/>
    </source>
</evidence>
<organism evidence="2">
    <name type="scientific">uncultured Solirubrobacterales bacterium</name>
    <dbReference type="NCBI Taxonomy" id="768556"/>
    <lineage>
        <taxon>Bacteria</taxon>
        <taxon>Bacillati</taxon>
        <taxon>Actinomycetota</taxon>
        <taxon>Thermoleophilia</taxon>
        <taxon>Solirubrobacterales</taxon>
        <taxon>environmental samples</taxon>
    </lineage>
</organism>
<dbReference type="AlphaFoldDB" id="A0A6J4T390"/>
<dbReference type="EMBL" id="CADCVU010000171">
    <property type="protein sequence ID" value="CAA9512774.1"/>
    <property type="molecule type" value="Genomic_DNA"/>
</dbReference>
<feature type="non-terminal residue" evidence="2">
    <location>
        <position position="261"/>
    </location>
</feature>
<protein>
    <submittedName>
        <fullName evidence="2">Uncharacterized protein</fullName>
    </submittedName>
</protein>
<evidence type="ECO:0000313" key="2">
    <source>
        <dbReference type="EMBL" id="CAA9512774.1"/>
    </source>
</evidence>
<name>A0A6J4T390_9ACTN</name>
<feature type="compositionally biased region" description="Basic residues" evidence="1">
    <location>
        <begin position="105"/>
        <end position="122"/>
    </location>
</feature>
<reference evidence="2" key="1">
    <citation type="submission" date="2020-02" db="EMBL/GenBank/DDBJ databases">
        <authorList>
            <person name="Meier V. D."/>
        </authorList>
    </citation>
    <scope>NUCLEOTIDE SEQUENCE</scope>
    <source>
        <strain evidence="2">AVDCRST_MAG45</strain>
    </source>
</reference>